<name>A0A7X6LWN5_9NOCA</name>
<comment type="caution">
    <text evidence="2">The sequence shown here is derived from an EMBL/GenBank/DDBJ whole genome shotgun (WGS) entry which is preliminary data.</text>
</comment>
<keyword evidence="2" id="KW-0808">Transferase</keyword>
<proteinExistence type="predicted"/>
<organism evidence="2 3">
    <name type="scientific">Nocardia veterana</name>
    <dbReference type="NCBI Taxonomy" id="132249"/>
    <lineage>
        <taxon>Bacteria</taxon>
        <taxon>Bacillati</taxon>
        <taxon>Actinomycetota</taxon>
        <taxon>Actinomycetes</taxon>
        <taxon>Mycobacteriales</taxon>
        <taxon>Nocardiaceae</taxon>
        <taxon>Nocardia</taxon>
    </lineage>
</organism>
<sequence length="258" mass="28279">MAGVHPEDTIVTRQPNHRRRCHAAVTTYIATHLARAHRYGPGPSSSWFRTGAPSEELNGVLRLNRADATEAERLRQLFGDVPACWHVWRDIDPPEIPRLLRHQGLEPFEIEPLMEFGGPGRAVDAERGHPGRIEEVADDTGLAEWAAVWSGAQNFAALVPGLREGMDRASTRYLLWREDGEALGCAAVVICSAGASLEHIVTRADHRGRGIGTALTRHALRLALAAGARRVVLTASADGEGIYRRLGFDTVGYVERYA</sequence>
<dbReference type="AlphaFoldDB" id="A0A7X6LWN5"/>
<evidence type="ECO:0000259" key="1">
    <source>
        <dbReference type="PROSITE" id="PS51186"/>
    </source>
</evidence>
<accession>A0A7X6LWN5</accession>
<evidence type="ECO:0000313" key="2">
    <source>
        <dbReference type="EMBL" id="NKY85300.1"/>
    </source>
</evidence>
<dbReference type="InterPro" id="IPR000182">
    <property type="entry name" value="GNAT_dom"/>
</dbReference>
<dbReference type="PROSITE" id="PS51186">
    <property type="entry name" value="GNAT"/>
    <property type="match status" value="1"/>
</dbReference>
<dbReference type="InterPro" id="IPR016181">
    <property type="entry name" value="Acyl_CoA_acyltransferase"/>
</dbReference>
<reference evidence="2 3" key="1">
    <citation type="submission" date="2020-04" db="EMBL/GenBank/DDBJ databases">
        <title>MicrobeNet Type strains.</title>
        <authorList>
            <person name="Nicholson A.C."/>
        </authorList>
    </citation>
    <scope>NUCLEOTIDE SEQUENCE [LARGE SCALE GENOMIC DNA]</scope>
    <source>
        <strain evidence="2 3">DSM 44445</strain>
    </source>
</reference>
<dbReference type="CDD" id="cd04301">
    <property type="entry name" value="NAT_SF"/>
    <property type="match status" value="1"/>
</dbReference>
<gene>
    <name evidence="2" type="ORF">HGA07_06635</name>
</gene>
<evidence type="ECO:0000313" key="3">
    <source>
        <dbReference type="Proteomes" id="UP000523447"/>
    </source>
</evidence>
<dbReference type="SUPFAM" id="SSF55729">
    <property type="entry name" value="Acyl-CoA N-acyltransferases (Nat)"/>
    <property type="match status" value="1"/>
</dbReference>
<feature type="domain" description="N-acetyltransferase" evidence="1">
    <location>
        <begin position="131"/>
        <end position="258"/>
    </location>
</feature>
<dbReference type="GO" id="GO:0016747">
    <property type="term" value="F:acyltransferase activity, transferring groups other than amino-acyl groups"/>
    <property type="evidence" value="ECO:0007669"/>
    <property type="project" value="InterPro"/>
</dbReference>
<dbReference type="Pfam" id="PF00583">
    <property type="entry name" value="Acetyltransf_1"/>
    <property type="match status" value="1"/>
</dbReference>
<keyword evidence="3" id="KW-1185">Reference proteome</keyword>
<protein>
    <submittedName>
        <fullName evidence="2">GNAT family N-acetyltransferase</fullName>
    </submittedName>
</protein>
<dbReference type="EMBL" id="JAAXPE010000004">
    <property type="protein sequence ID" value="NKY85300.1"/>
    <property type="molecule type" value="Genomic_DNA"/>
</dbReference>
<dbReference type="RefSeq" id="WP_051031526.1">
    <property type="nucleotide sequence ID" value="NZ_CAWPHS010000034.1"/>
</dbReference>
<dbReference type="Gene3D" id="3.40.630.30">
    <property type="match status" value="1"/>
</dbReference>
<dbReference type="Proteomes" id="UP000523447">
    <property type="component" value="Unassembled WGS sequence"/>
</dbReference>